<accession>A0A9Q1BGH1</accession>
<dbReference type="InterPro" id="IPR013918">
    <property type="entry name" value="Nucleotide_exch_fac_Fes1"/>
</dbReference>
<sequence>MAMLPAETGSGGGNSGEAGGGSGGDGRKPRQHLVPKSYEDILRFAIENTTEEEQIHEPMSEERKKWLQQALSGMFTDEIKIMKKKLEELESIIGSESDEDQEKKEILLEHITDLCDTIDNARDFLKIGGLKVLLPCIGNPSSEIRWRALELAATILQNNPYVQDKFLEEKLMKIFIKIAEEDESNQVRVKAIYALSCHVREHDASSAEFAASDGFSCLMKAMQSGHEKLQIKAAFLLKALLVSQPRLKDAAQQVGMVSQLVGLLNTEHTSAHEHLVGALLCLVTDHPPSIDDCRRPELKLQEFLQTRMAVIKDKEEFLEERQYCEELLCTVFGSSNQNQAPVDR</sequence>
<dbReference type="OrthoDB" id="10250458at2759"/>
<evidence type="ECO:0000313" key="4">
    <source>
        <dbReference type="EMBL" id="KAJ8023747.1"/>
    </source>
</evidence>
<dbReference type="SUPFAM" id="SSF48371">
    <property type="entry name" value="ARM repeat"/>
    <property type="match status" value="1"/>
</dbReference>
<feature type="domain" description="Nucleotide exchange factor Fes1" evidence="3">
    <location>
        <begin position="39"/>
        <end position="123"/>
    </location>
</feature>
<dbReference type="Gene3D" id="1.25.10.10">
    <property type="entry name" value="Leucine-rich Repeat Variant"/>
    <property type="match status" value="1"/>
</dbReference>
<feature type="compositionally biased region" description="Gly residues" evidence="2">
    <location>
        <begin position="9"/>
        <end position="24"/>
    </location>
</feature>
<evidence type="ECO:0000259" key="3">
    <source>
        <dbReference type="Pfam" id="PF08609"/>
    </source>
</evidence>
<dbReference type="InterPro" id="IPR011989">
    <property type="entry name" value="ARM-like"/>
</dbReference>
<dbReference type="Proteomes" id="UP001152320">
    <property type="component" value="Chromosome 19"/>
</dbReference>
<organism evidence="4 5">
    <name type="scientific">Holothuria leucospilota</name>
    <name type="common">Black long sea cucumber</name>
    <name type="synonym">Mertensiothuria leucospilota</name>
    <dbReference type="NCBI Taxonomy" id="206669"/>
    <lineage>
        <taxon>Eukaryota</taxon>
        <taxon>Metazoa</taxon>
        <taxon>Echinodermata</taxon>
        <taxon>Eleutherozoa</taxon>
        <taxon>Echinozoa</taxon>
        <taxon>Holothuroidea</taxon>
        <taxon>Aspidochirotacea</taxon>
        <taxon>Aspidochirotida</taxon>
        <taxon>Holothuriidae</taxon>
        <taxon>Holothuria</taxon>
    </lineage>
</organism>
<evidence type="ECO:0000256" key="1">
    <source>
        <dbReference type="ARBA" id="ARBA00022737"/>
    </source>
</evidence>
<protein>
    <submittedName>
        <fullName evidence="4">Hsp70-binding protein 1</fullName>
    </submittedName>
</protein>
<evidence type="ECO:0000313" key="5">
    <source>
        <dbReference type="Proteomes" id="UP001152320"/>
    </source>
</evidence>
<evidence type="ECO:0000256" key="2">
    <source>
        <dbReference type="SAM" id="MobiDB-lite"/>
    </source>
</evidence>
<keyword evidence="5" id="KW-1185">Reference proteome</keyword>
<dbReference type="EMBL" id="JAIZAY010000019">
    <property type="protein sequence ID" value="KAJ8023747.1"/>
    <property type="molecule type" value="Genomic_DNA"/>
</dbReference>
<feature type="region of interest" description="Disordered" evidence="2">
    <location>
        <begin position="1"/>
        <end position="32"/>
    </location>
</feature>
<dbReference type="GO" id="GO:0000774">
    <property type="term" value="F:adenyl-nucleotide exchange factor activity"/>
    <property type="evidence" value="ECO:0007669"/>
    <property type="project" value="TreeGrafter"/>
</dbReference>
<dbReference type="Pfam" id="PF08609">
    <property type="entry name" value="Fes1"/>
    <property type="match status" value="1"/>
</dbReference>
<dbReference type="AlphaFoldDB" id="A0A9Q1BGH1"/>
<reference evidence="4" key="1">
    <citation type="submission" date="2021-10" db="EMBL/GenBank/DDBJ databases">
        <title>Tropical sea cucumber genome reveals ecological adaptation and Cuvierian tubules defense mechanism.</title>
        <authorList>
            <person name="Chen T."/>
        </authorList>
    </citation>
    <scope>NUCLEOTIDE SEQUENCE</scope>
    <source>
        <strain evidence="4">Nanhai2018</strain>
        <tissue evidence="4">Muscle</tissue>
    </source>
</reference>
<dbReference type="PANTHER" id="PTHR19316:SF18">
    <property type="entry name" value="HSP70-BINDING PROTEIN 1"/>
    <property type="match status" value="1"/>
</dbReference>
<dbReference type="InterPro" id="IPR050693">
    <property type="entry name" value="Hsp70_NEF-Inhibitors"/>
</dbReference>
<dbReference type="InterPro" id="IPR016024">
    <property type="entry name" value="ARM-type_fold"/>
</dbReference>
<name>A0A9Q1BGH1_HOLLE</name>
<dbReference type="PANTHER" id="PTHR19316">
    <property type="entry name" value="PROTEIN FOLDING REGULATOR"/>
    <property type="match status" value="1"/>
</dbReference>
<gene>
    <name evidence="4" type="ORF">HOLleu_36276</name>
</gene>
<keyword evidence="1" id="KW-0677">Repeat</keyword>
<comment type="caution">
    <text evidence="4">The sequence shown here is derived from an EMBL/GenBank/DDBJ whole genome shotgun (WGS) entry which is preliminary data.</text>
</comment>
<proteinExistence type="predicted"/>
<dbReference type="GO" id="GO:0005783">
    <property type="term" value="C:endoplasmic reticulum"/>
    <property type="evidence" value="ECO:0007669"/>
    <property type="project" value="TreeGrafter"/>
</dbReference>